<evidence type="ECO:0000259" key="3">
    <source>
        <dbReference type="PROSITE" id="PS51212"/>
    </source>
</evidence>
<dbReference type="SMART" id="SM00321">
    <property type="entry name" value="WSC"/>
    <property type="match status" value="1"/>
</dbReference>
<dbReference type="PANTHER" id="PTHR45964:SF5">
    <property type="entry name" value="WSCD FAMILY MEMBER CG9164"/>
    <property type="match status" value="1"/>
</dbReference>
<organism evidence="4 5">
    <name type="scientific">Corynespora cassiicola Philippines</name>
    <dbReference type="NCBI Taxonomy" id="1448308"/>
    <lineage>
        <taxon>Eukaryota</taxon>
        <taxon>Fungi</taxon>
        <taxon>Dikarya</taxon>
        <taxon>Ascomycota</taxon>
        <taxon>Pezizomycotina</taxon>
        <taxon>Dothideomycetes</taxon>
        <taxon>Pleosporomycetidae</taxon>
        <taxon>Pleosporales</taxon>
        <taxon>Corynesporascaceae</taxon>
        <taxon>Corynespora</taxon>
    </lineage>
</organism>
<name>A0A2T2NYH0_CORCC</name>
<evidence type="ECO:0000313" key="4">
    <source>
        <dbReference type="EMBL" id="PSN70463.1"/>
    </source>
</evidence>
<dbReference type="InterPro" id="IPR051589">
    <property type="entry name" value="Sialate-O-sulfotransferase"/>
</dbReference>
<feature type="chain" id="PRO_5015630651" evidence="2">
    <location>
        <begin position="17"/>
        <end position="188"/>
    </location>
</feature>
<dbReference type="STRING" id="1448308.A0A2T2NYH0"/>
<dbReference type="OrthoDB" id="2019572at2759"/>
<evidence type="ECO:0000256" key="2">
    <source>
        <dbReference type="SAM" id="SignalP"/>
    </source>
</evidence>
<keyword evidence="5" id="KW-1185">Reference proteome</keyword>
<reference evidence="4 5" key="1">
    <citation type="journal article" date="2018" name="Front. Microbiol.">
        <title>Genome-Wide Analysis of Corynespora cassiicola Leaf Fall Disease Putative Effectors.</title>
        <authorList>
            <person name="Lopez D."/>
            <person name="Ribeiro S."/>
            <person name="Label P."/>
            <person name="Fumanal B."/>
            <person name="Venisse J.S."/>
            <person name="Kohler A."/>
            <person name="de Oliveira R.R."/>
            <person name="Labutti K."/>
            <person name="Lipzen A."/>
            <person name="Lail K."/>
            <person name="Bauer D."/>
            <person name="Ohm R.A."/>
            <person name="Barry K.W."/>
            <person name="Spatafora J."/>
            <person name="Grigoriev I.V."/>
            <person name="Martin F.M."/>
            <person name="Pujade-Renaud V."/>
        </authorList>
    </citation>
    <scope>NUCLEOTIDE SEQUENCE [LARGE SCALE GENOMIC DNA]</scope>
    <source>
        <strain evidence="4 5">Philippines</strain>
    </source>
</reference>
<evidence type="ECO:0000256" key="1">
    <source>
        <dbReference type="ARBA" id="ARBA00022737"/>
    </source>
</evidence>
<dbReference type="EMBL" id="KZ678132">
    <property type="protein sequence ID" value="PSN70463.1"/>
    <property type="molecule type" value="Genomic_DNA"/>
</dbReference>
<feature type="domain" description="WSC" evidence="3">
    <location>
        <begin position="33"/>
        <end position="126"/>
    </location>
</feature>
<sequence>MHYIISLFLLAHSSFAATLAKRALAPDSTLPSGREYSECYTDSVYSRTLNSDFVFDVGINTLTADTCIAYCSSMGYPVAGTEYAAECFCGTGIPLQTGTDGCNMACAGDSTLACGGPDRLSVYANFATNPGPEGWASLGCYTDNVQARTLANLEQVAGGTDALTVALCTTTCGNLGFTYAGVEYAGKR</sequence>
<dbReference type="Proteomes" id="UP000240883">
    <property type="component" value="Unassembled WGS sequence"/>
</dbReference>
<keyword evidence="1" id="KW-0677">Repeat</keyword>
<protein>
    <submittedName>
        <fullName evidence="4">WSC-domain-containing protein</fullName>
    </submittedName>
</protein>
<keyword evidence="2" id="KW-0732">Signal</keyword>
<dbReference type="AlphaFoldDB" id="A0A2T2NYH0"/>
<dbReference type="PANTHER" id="PTHR45964">
    <property type="entry name" value="WSCD FAMILY MEMBER CG9164"/>
    <property type="match status" value="1"/>
</dbReference>
<dbReference type="PROSITE" id="PS51212">
    <property type="entry name" value="WSC"/>
    <property type="match status" value="1"/>
</dbReference>
<gene>
    <name evidence="4" type="ORF">BS50DRAFT_571694</name>
</gene>
<evidence type="ECO:0000313" key="5">
    <source>
        <dbReference type="Proteomes" id="UP000240883"/>
    </source>
</evidence>
<accession>A0A2T2NYH0</accession>
<feature type="signal peptide" evidence="2">
    <location>
        <begin position="1"/>
        <end position="16"/>
    </location>
</feature>
<dbReference type="Pfam" id="PF01822">
    <property type="entry name" value="WSC"/>
    <property type="match status" value="1"/>
</dbReference>
<dbReference type="InterPro" id="IPR002889">
    <property type="entry name" value="WSC_carb-bd"/>
</dbReference>
<proteinExistence type="predicted"/>